<dbReference type="OrthoDB" id="2854729at2"/>
<feature type="domain" description="HTH LytTR-type" evidence="1">
    <location>
        <begin position="44"/>
        <end position="148"/>
    </location>
</feature>
<keyword evidence="2" id="KW-0238">DNA-binding</keyword>
<dbReference type="RefSeq" id="WP_074718423.1">
    <property type="nucleotide sequence ID" value="NZ_FNWV01000013.1"/>
</dbReference>
<dbReference type="InterPro" id="IPR007492">
    <property type="entry name" value="LytTR_DNA-bd_dom"/>
</dbReference>
<dbReference type="PANTHER" id="PTHR37299:SF1">
    <property type="entry name" value="STAGE 0 SPORULATION PROTEIN A HOMOLOG"/>
    <property type="match status" value="1"/>
</dbReference>
<dbReference type="AlphaFoldDB" id="A0A1H6KWA0"/>
<dbReference type="PROSITE" id="PS50930">
    <property type="entry name" value="HTH_LYTTR"/>
    <property type="match status" value="1"/>
</dbReference>
<dbReference type="SMART" id="SM00850">
    <property type="entry name" value="LytTR"/>
    <property type="match status" value="1"/>
</dbReference>
<name>A0A1H6KWA0_RUMFL</name>
<sequence>MKIRLLVSDEHYDAIAAELIKRGIDIDDTAELILSESNITVSHLIARRGEEIYRLETKDISHIESFAHDIVTYCGTEEYRLSEPLRRLEEILDPKEFIRVSNSVIVSMSHIKSIRPALSQKFMLTMKNGAKVDVTRTYYYIFKEFLGI</sequence>
<dbReference type="Gene3D" id="2.40.50.1020">
    <property type="entry name" value="LytTr DNA-binding domain"/>
    <property type="match status" value="1"/>
</dbReference>
<accession>A0A1H6KWA0</accession>
<dbReference type="InterPro" id="IPR046947">
    <property type="entry name" value="LytR-like"/>
</dbReference>
<dbReference type="GO" id="GO:0003677">
    <property type="term" value="F:DNA binding"/>
    <property type="evidence" value="ECO:0007669"/>
    <property type="project" value="UniProtKB-KW"/>
</dbReference>
<evidence type="ECO:0000313" key="3">
    <source>
        <dbReference type="Proteomes" id="UP000183190"/>
    </source>
</evidence>
<organism evidence="2 3">
    <name type="scientific">Ruminococcus flavefaciens</name>
    <dbReference type="NCBI Taxonomy" id="1265"/>
    <lineage>
        <taxon>Bacteria</taxon>
        <taxon>Bacillati</taxon>
        <taxon>Bacillota</taxon>
        <taxon>Clostridia</taxon>
        <taxon>Eubacteriales</taxon>
        <taxon>Oscillospiraceae</taxon>
        <taxon>Ruminococcus</taxon>
    </lineage>
</organism>
<dbReference type="PANTHER" id="PTHR37299">
    <property type="entry name" value="TRANSCRIPTIONAL REGULATOR-RELATED"/>
    <property type="match status" value="1"/>
</dbReference>
<dbReference type="Proteomes" id="UP000183190">
    <property type="component" value="Unassembled WGS sequence"/>
</dbReference>
<gene>
    <name evidence="2" type="ORF">SAMN02910265_02780</name>
</gene>
<dbReference type="GO" id="GO:0000156">
    <property type="term" value="F:phosphorelay response regulator activity"/>
    <property type="evidence" value="ECO:0007669"/>
    <property type="project" value="InterPro"/>
</dbReference>
<proteinExistence type="predicted"/>
<dbReference type="Pfam" id="PF04397">
    <property type="entry name" value="LytTR"/>
    <property type="match status" value="1"/>
</dbReference>
<dbReference type="EMBL" id="FNWV01000013">
    <property type="protein sequence ID" value="SEH80212.1"/>
    <property type="molecule type" value="Genomic_DNA"/>
</dbReference>
<protein>
    <submittedName>
        <fullName evidence="2">LytTr DNA-binding domain-containing protein</fullName>
    </submittedName>
</protein>
<reference evidence="2 3" key="1">
    <citation type="submission" date="2016-10" db="EMBL/GenBank/DDBJ databases">
        <authorList>
            <person name="de Groot N.N."/>
        </authorList>
    </citation>
    <scope>NUCLEOTIDE SEQUENCE [LARGE SCALE GENOMIC DNA]</scope>
    <source>
        <strain evidence="2 3">YAD2003</strain>
    </source>
</reference>
<evidence type="ECO:0000259" key="1">
    <source>
        <dbReference type="PROSITE" id="PS50930"/>
    </source>
</evidence>
<evidence type="ECO:0000313" key="2">
    <source>
        <dbReference type="EMBL" id="SEH80212.1"/>
    </source>
</evidence>